<gene>
    <name evidence="2" type="ORF">KFE25_009286</name>
</gene>
<dbReference type="EMBL" id="JAGTXO010000001">
    <property type="protein sequence ID" value="KAG8470865.1"/>
    <property type="molecule type" value="Genomic_DNA"/>
</dbReference>
<protein>
    <submittedName>
        <fullName evidence="2">Uncharacterized protein</fullName>
    </submittedName>
</protein>
<proteinExistence type="predicted"/>
<comment type="caution">
    <text evidence="2">The sequence shown here is derived from an EMBL/GenBank/DDBJ whole genome shotgun (WGS) entry which is preliminary data.</text>
</comment>
<sequence length="388" mass="42542">MTRNAAPPSMRVGLAALLVCTTVSFGYDAFHLRGLRRARFAPSRAAARPAVPERSAVSARTRVRQHAMQMGDAGISRQGPPVLDEAAKERGYNALLEMMLRADSFNISQADMVKASYEKIDYTFMQKLGAQVEAAEGEGKDSLVRVQELVNKEMSERMGRAAEALKKLLGAGPSGMFRLVPDYMQRGLLEESLLLLLEANIRQASEAGAKPAAELMSRLMTQIRLEIDKAVEPEIRLLRELLRIESADARRELLRQKIAPKNVPAILIAGAREAPPASKEPDVKVRKLAAALGKLKAQFGNVDEELQGGLGARIDMIAKEAEAVAREFGAGSDLTPQEIQDLMWEKGSVSVWDLEKAEDEFAQSGQEAPWEGEAQQRLKGLSKDDLLL</sequence>
<reference evidence="2" key="1">
    <citation type="submission" date="2021-05" db="EMBL/GenBank/DDBJ databases">
        <title>The genome of the haptophyte Pavlova lutheri (Diacronema luteri, Pavlovales) - a model for lipid biosynthesis in eukaryotic algae.</title>
        <authorList>
            <person name="Hulatt C.J."/>
            <person name="Posewitz M.C."/>
        </authorList>
    </citation>
    <scope>NUCLEOTIDE SEQUENCE</scope>
    <source>
        <strain evidence="2">NIVA-4/92</strain>
    </source>
</reference>
<name>A0A8J5XZH8_DIALT</name>
<evidence type="ECO:0000256" key="1">
    <source>
        <dbReference type="SAM" id="MobiDB-lite"/>
    </source>
</evidence>
<organism evidence="2 3">
    <name type="scientific">Diacronema lutheri</name>
    <name type="common">Unicellular marine alga</name>
    <name type="synonym">Monochrysis lutheri</name>
    <dbReference type="NCBI Taxonomy" id="2081491"/>
    <lineage>
        <taxon>Eukaryota</taxon>
        <taxon>Haptista</taxon>
        <taxon>Haptophyta</taxon>
        <taxon>Pavlovophyceae</taxon>
        <taxon>Pavlovales</taxon>
        <taxon>Pavlovaceae</taxon>
        <taxon>Diacronema</taxon>
    </lineage>
</organism>
<evidence type="ECO:0000313" key="3">
    <source>
        <dbReference type="Proteomes" id="UP000751190"/>
    </source>
</evidence>
<dbReference type="OMA" id="RIDMIAK"/>
<accession>A0A8J5XZH8</accession>
<evidence type="ECO:0000313" key="2">
    <source>
        <dbReference type="EMBL" id="KAG8470865.1"/>
    </source>
</evidence>
<dbReference type="OrthoDB" id="38728at2759"/>
<dbReference type="Proteomes" id="UP000751190">
    <property type="component" value="Unassembled WGS sequence"/>
</dbReference>
<keyword evidence="3" id="KW-1185">Reference proteome</keyword>
<feature type="region of interest" description="Disordered" evidence="1">
    <location>
        <begin position="360"/>
        <end position="388"/>
    </location>
</feature>
<dbReference type="AlphaFoldDB" id="A0A8J5XZH8"/>